<dbReference type="RefSeq" id="WP_101588422.1">
    <property type="nucleotide sequence ID" value="NZ_FXZM01000004.1"/>
</dbReference>
<reference evidence="15" key="1">
    <citation type="submission" date="2017-03" db="EMBL/GenBank/DDBJ databases">
        <authorList>
            <person name="Monnet C."/>
        </authorList>
    </citation>
    <scope>NUCLEOTIDE SEQUENCE [LARGE SCALE GENOMIC DNA]</scope>
    <source>
        <strain evidence="15">SJ5-8</strain>
    </source>
</reference>
<dbReference type="GO" id="GO:0009228">
    <property type="term" value="P:thiamine biosynthetic process"/>
    <property type="evidence" value="ECO:0007669"/>
    <property type="project" value="UniProtKB-KW"/>
</dbReference>
<keyword evidence="5" id="KW-0808">Transferase</keyword>
<name>A0A2H1L3N2_9MICO</name>
<evidence type="ECO:0000256" key="9">
    <source>
        <dbReference type="ARBA" id="ARBA00023004"/>
    </source>
</evidence>
<evidence type="ECO:0000256" key="8">
    <source>
        <dbReference type="ARBA" id="ARBA00022977"/>
    </source>
</evidence>
<feature type="chain" id="PRO_5038480941" description="Thiamine pyrimidine synthase" evidence="12">
    <location>
        <begin position="23"/>
        <end position="342"/>
    </location>
</feature>
<evidence type="ECO:0000256" key="1">
    <source>
        <dbReference type="ARBA" id="ARBA00003469"/>
    </source>
</evidence>
<protein>
    <recommendedName>
        <fullName evidence="10">Thiamine pyrimidine synthase</fullName>
    </recommendedName>
</protein>
<comment type="similarity">
    <text evidence="3">Belongs to the NMT1/THI5 family.</text>
</comment>
<sequence length="342" mass="35890">MKKSLWSIAALSLVLAGCGGPAAEQAGAEGGGESGETPTLTVALPTTSCLVSIENYVAQENGFFEEEGVTINLEAVNGSAGVLQAIAAGQADFGGPGATPVLAALERGEDIQYFLNVRPGGSFYLVSDSDSGIESASDLEGRTIGVATADGNEVSFVDAIMSNEGFSTDEYEKLTVGEGGTAVAAFERGEIDAYAASADGYATIEHAGIDMTDLTTDSVDYMFGNGYAAPAAVIEDRPDALVAYSRAWIRAAELVADDPQAALEACAEYQPQELEDEDYALSILDLIKQNRTPVHEDEPFGHMAQEDWDAILADALEAEIVTDESLDVSEAFTNELLDQINE</sequence>
<dbReference type="PANTHER" id="PTHR31528">
    <property type="entry name" value="4-AMINO-5-HYDROXYMETHYL-2-METHYLPYRIMIDINE PHOSPHATE SYNTHASE THI11-RELATED"/>
    <property type="match status" value="1"/>
</dbReference>
<keyword evidence="12" id="KW-0732">Signal</keyword>
<dbReference type="InterPro" id="IPR027939">
    <property type="entry name" value="NMT1/THI5"/>
</dbReference>
<dbReference type="OrthoDB" id="7808807at2"/>
<comment type="catalytic activity">
    <reaction evidence="11">
        <text>N(6)-(pyridoxal phosphate)-L-lysyl-[4-amino-5-hydroxymethyl-2-methylpyrimidine phosphate synthase] + L-histidyl-[4-amino-5-hydroxymethyl-2-methylpyrimidine phosphate synthase] + 2 Fe(3+) + 4 H2O = L-lysyl-[4-amino-5-hydroxymethyl-2-methylpyrimidine phosphate synthase] + (2S)-2-amino-5-hydroxy-4-oxopentanoyl-[4-amino-5-hydroxymethyl-2-methylpyrimidine phosphate synthase] + 4-amino-2-methyl-5-(phosphooxymethyl)pyrimidine + 3-oxopropanoate + 2 Fe(2+) + 2 H(+)</text>
        <dbReference type="Rhea" id="RHEA:65756"/>
        <dbReference type="Rhea" id="RHEA-COMP:16892"/>
        <dbReference type="Rhea" id="RHEA-COMP:16893"/>
        <dbReference type="Rhea" id="RHEA-COMP:16894"/>
        <dbReference type="Rhea" id="RHEA-COMP:16895"/>
        <dbReference type="ChEBI" id="CHEBI:15377"/>
        <dbReference type="ChEBI" id="CHEBI:15378"/>
        <dbReference type="ChEBI" id="CHEBI:29033"/>
        <dbReference type="ChEBI" id="CHEBI:29034"/>
        <dbReference type="ChEBI" id="CHEBI:29969"/>
        <dbReference type="ChEBI" id="CHEBI:29979"/>
        <dbReference type="ChEBI" id="CHEBI:33190"/>
        <dbReference type="ChEBI" id="CHEBI:58354"/>
        <dbReference type="ChEBI" id="CHEBI:143915"/>
        <dbReference type="ChEBI" id="CHEBI:157692"/>
    </reaction>
    <physiologicalReaction direction="left-to-right" evidence="11">
        <dbReference type="Rhea" id="RHEA:65757"/>
    </physiologicalReaction>
</comment>
<evidence type="ECO:0000256" key="11">
    <source>
        <dbReference type="ARBA" id="ARBA00048179"/>
    </source>
</evidence>
<dbReference type="AlphaFoldDB" id="A0A2H1L3N2"/>
<dbReference type="Pfam" id="PF09084">
    <property type="entry name" value="NMT1"/>
    <property type="match status" value="1"/>
</dbReference>
<evidence type="ECO:0000256" key="2">
    <source>
        <dbReference type="ARBA" id="ARBA00004948"/>
    </source>
</evidence>
<dbReference type="Proteomes" id="UP000234462">
    <property type="component" value="Unassembled WGS sequence"/>
</dbReference>
<keyword evidence="7" id="KW-0663">Pyridoxal phosphate</keyword>
<evidence type="ECO:0000256" key="10">
    <source>
        <dbReference type="ARBA" id="ARBA00033171"/>
    </source>
</evidence>
<feature type="domain" description="SsuA/THI5-like" evidence="13">
    <location>
        <begin position="55"/>
        <end position="262"/>
    </location>
</feature>
<evidence type="ECO:0000256" key="3">
    <source>
        <dbReference type="ARBA" id="ARBA00009406"/>
    </source>
</evidence>
<evidence type="ECO:0000259" key="13">
    <source>
        <dbReference type="Pfam" id="PF09084"/>
    </source>
</evidence>
<dbReference type="SUPFAM" id="SSF53850">
    <property type="entry name" value="Periplasmic binding protein-like II"/>
    <property type="match status" value="1"/>
</dbReference>
<dbReference type="GO" id="GO:0046872">
    <property type="term" value="F:metal ion binding"/>
    <property type="evidence" value="ECO:0007669"/>
    <property type="project" value="UniProtKB-KW"/>
</dbReference>
<keyword evidence="6" id="KW-0479">Metal-binding</keyword>
<keyword evidence="9" id="KW-0408">Iron</keyword>
<evidence type="ECO:0000313" key="14">
    <source>
        <dbReference type="EMBL" id="SMY11507.1"/>
    </source>
</evidence>
<comment type="pathway">
    <text evidence="2">Cofactor biosynthesis; thiamine diphosphate biosynthesis.</text>
</comment>
<dbReference type="GO" id="GO:0016740">
    <property type="term" value="F:transferase activity"/>
    <property type="evidence" value="ECO:0007669"/>
    <property type="project" value="UniProtKB-KW"/>
</dbReference>
<proteinExistence type="inferred from homology"/>
<evidence type="ECO:0000256" key="7">
    <source>
        <dbReference type="ARBA" id="ARBA00022898"/>
    </source>
</evidence>
<evidence type="ECO:0000313" key="15">
    <source>
        <dbReference type="Proteomes" id="UP000234462"/>
    </source>
</evidence>
<comment type="function">
    <text evidence="1">Responsible for the formation of the pyrimidine heterocycle in the thiamine biosynthesis pathway. Catalyzes the formation of hydroxymethylpyrimidine phosphate (HMP-P) from histidine and pyridoxal phosphate (PLP). The protein uses PLP and the active site histidine to form HMP-P, generating an inactive enzyme. The enzyme can only undergo a single turnover, which suggests it is a suicide enzyme.</text>
</comment>
<dbReference type="PANTHER" id="PTHR31528:SF1">
    <property type="entry name" value="4-AMINO-5-HYDROXYMETHYL-2-METHYLPYRIMIDINE PHOSPHATE SYNTHASE THI11-RELATED"/>
    <property type="match status" value="1"/>
</dbReference>
<gene>
    <name evidence="14" type="ORF">BJEO58_01092</name>
</gene>
<dbReference type="Gene3D" id="3.40.190.10">
    <property type="entry name" value="Periplasmic binding protein-like II"/>
    <property type="match status" value="2"/>
</dbReference>
<evidence type="ECO:0000256" key="5">
    <source>
        <dbReference type="ARBA" id="ARBA00022679"/>
    </source>
</evidence>
<feature type="signal peptide" evidence="12">
    <location>
        <begin position="1"/>
        <end position="22"/>
    </location>
</feature>
<dbReference type="PROSITE" id="PS51257">
    <property type="entry name" value="PROKAR_LIPOPROTEIN"/>
    <property type="match status" value="1"/>
</dbReference>
<comment type="subunit">
    <text evidence="4">Homodimer.</text>
</comment>
<dbReference type="EMBL" id="FXZM01000004">
    <property type="protein sequence ID" value="SMY11507.1"/>
    <property type="molecule type" value="Genomic_DNA"/>
</dbReference>
<keyword evidence="8" id="KW-0784">Thiamine biosynthesis</keyword>
<dbReference type="InterPro" id="IPR015168">
    <property type="entry name" value="SsuA/THI5"/>
</dbReference>
<organism evidence="14 15">
    <name type="scientific">Brevibacterium jeotgali</name>
    <dbReference type="NCBI Taxonomy" id="1262550"/>
    <lineage>
        <taxon>Bacteria</taxon>
        <taxon>Bacillati</taxon>
        <taxon>Actinomycetota</taxon>
        <taxon>Actinomycetes</taxon>
        <taxon>Micrococcales</taxon>
        <taxon>Brevibacteriaceae</taxon>
        <taxon>Brevibacterium</taxon>
    </lineage>
</organism>
<evidence type="ECO:0000256" key="6">
    <source>
        <dbReference type="ARBA" id="ARBA00022723"/>
    </source>
</evidence>
<keyword evidence="15" id="KW-1185">Reference proteome</keyword>
<accession>A0A2H1L3N2</accession>
<evidence type="ECO:0000256" key="12">
    <source>
        <dbReference type="SAM" id="SignalP"/>
    </source>
</evidence>
<evidence type="ECO:0000256" key="4">
    <source>
        <dbReference type="ARBA" id="ARBA00011738"/>
    </source>
</evidence>